<proteinExistence type="inferred from homology"/>
<evidence type="ECO:0000256" key="3">
    <source>
        <dbReference type="ARBA" id="ARBA00023274"/>
    </source>
</evidence>
<evidence type="ECO:0000256" key="5">
    <source>
        <dbReference type="HAMAP-Rule" id="MF_00362"/>
    </source>
</evidence>
<comment type="subunit">
    <text evidence="5">Part of the ribosomal stalk of the 50S ribosomal subunit. The N-terminus interacts with L11 and the large rRNA to form the base of the stalk. The C-terminus forms an elongated spine to which L12 dimers bind in a sequential fashion forming a multimeric L10(L12)X complex.</text>
</comment>
<dbReference type="SUPFAM" id="SSF160369">
    <property type="entry name" value="Ribosomal protein L10-like"/>
    <property type="match status" value="1"/>
</dbReference>
<reference evidence="6 7" key="1">
    <citation type="journal article" date="2016" name="Nat. Commun.">
        <title>Thousands of microbial genomes shed light on interconnected biogeochemical processes in an aquifer system.</title>
        <authorList>
            <person name="Anantharaman K."/>
            <person name="Brown C.T."/>
            <person name="Hug L.A."/>
            <person name="Sharon I."/>
            <person name="Castelle C.J."/>
            <person name="Probst A.J."/>
            <person name="Thomas B.C."/>
            <person name="Singh A."/>
            <person name="Wilkins M.J."/>
            <person name="Karaoz U."/>
            <person name="Brodie E.L."/>
            <person name="Williams K.H."/>
            <person name="Hubbard S.S."/>
            <person name="Banfield J.F."/>
        </authorList>
    </citation>
    <scope>NUCLEOTIDE SEQUENCE [LARGE SCALE GENOMIC DNA]</scope>
</reference>
<dbReference type="HAMAP" id="MF_00362">
    <property type="entry name" value="Ribosomal_uL10"/>
    <property type="match status" value="1"/>
</dbReference>
<dbReference type="InterPro" id="IPR047865">
    <property type="entry name" value="Ribosomal_uL10_bac_type"/>
</dbReference>
<gene>
    <name evidence="5" type="primary">rplJ</name>
    <name evidence="6" type="ORF">A2128_01000</name>
</gene>
<keyword evidence="5" id="KW-0694">RNA-binding</keyword>
<dbReference type="CDD" id="cd05797">
    <property type="entry name" value="Ribosomal_L10"/>
    <property type="match status" value="1"/>
</dbReference>
<accession>A0A1G2C717</accession>
<keyword evidence="2 5" id="KW-0689">Ribosomal protein</keyword>
<dbReference type="Proteomes" id="UP000176349">
    <property type="component" value="Unassembled WGS sequence"/>
</dbReference>
<evidence type="ECO:0000313" key="6">
    <source>
        <dbReference type="EMBL" id="OGY97168.1"/>
    </source>
</evidence>
<organism evidence="6 7">
    <name type="scientific">Candidatus Liptonbacteria bacterium GWC1_60_9</name>
    <dbReference type="NCBI Taxonomy" id="1798645"/>
    <lineage>
        <taxon>Bacteria</taxon>
        <taxon>Candidatus Liptoniibacteriota</taxon>
    </lineage>
</organism>
<keyword evidence="3 5" id="KW-0687">Ribonucleoprotein</keyword>
<dbReference type="GO" id="GO:0070180">
    <property type="term" value="F:large ribosomal subunit rRNA binding"/>
    <property type="evidence" value="ECO:0007669"/>
    <property type="project" value="UniProtKB-UniRule"/>
</dbReference>
<dbReference type="AlphaFoldDB" id="A0A1G2C717"/>
<evidence type="ECO:0000256" key="2">
    <source>
        <dbReference type="ARBA" id="ARBA00022980"/>
    </source>
</evidence>
<dbReference type="GO" id="GO:1990904">
    <property type="term" value="C:ribonucleoprotein complex"/>
    <property type="evidence" value="ECO:0007669"/>
    <property type="project" value="UniProtKB-KW"/>
</dbReference>
<dbReference type="Gene3D" id="3.30.70.1730">
    <property type="match status" value="1"/>
</dbReference>
<dbReference type="GO" id="GO:0006412">
    <property type="term" value="P:translation"/>
    <property type="evidence" value="ECO:0007669"/>
    <property type="project" value="UniProtKB-UniRule"/>
</dbReference>
<dbReference type="Pfam" id="PF00466">
    <property type="entry name" value="Ribosomal_L10"/>
    <property type="match status" value="1"/>
</dbReference>
<evidence type="ECO:0000256" key="1">
    <source>
        <dbReference type="ARBA" id="ARBA00008889"/>
    </source>
</evidence>
<dbReference type="NCBIfam" id="NF000955">
    <property type="entry name" value="PRK00099.1-1"/>
    <property type="match status" value="1"/>
</dbReference>
<dbReference type="Gene3D" id="6.10.250.290">
    <property type="match status" value="1"/>
</dbReference>
<dbReference type="GO" id="GO:0005840">
    <property type="term" value="C:ribosome"/>
    <property type="evidence" value="ECO:0007669"/>
    <property type="project" value="UniProtKB-KW"/>
</dbReference>
<keyword evidence="5" id="KW-0699">rRNA-binding</keyword>
<protein>
    <recommendedName>
        <fullName evidence="4 5">Large ribosomal subunit protein uL10</fullName>
    </recommendedName>
</protein>
<dbReference type="InterPro" id="IPR022973">
    <property type="entry name" value="Ribosomal_uL10_bac"/>
</dbReference>
<dbReference type="EMBL" id="MHKV01000020">
    <property type="protein sequence ID" value="OGY97168.1"/>
    <property type="molecule type" value="Genomic_DNA"/>
</dbReference>
<comment type="caution">
    <text evidence="6">The sequence shown here is derived from an EMBL/GenBank/DDBJ whole genome shotgun (WGS) entry which is preliminary data.</text>
</comment>
<sequence>MPLTKAQKTKQIQDAAVELKKSRTLVFVDFTGTSVEGLRKLRADLRAEGATMKVVKKRLLKIALKEAGIDFDPLQFAAQVGTVFSAGDVPGVAGAVYRFSKALARAQGKELLTVLGAYDTKERAFLDANAVIAIGKLPSRDVLLAQVVGGLSAPLRVLLYVLSGRREKLAAAQ</sequence>
<comment type="similarity">
    <text evidence="1 5">Belongs to the universal ribosomal protein uL10 family.</text>
</comment>
<dbReference type="PANTHER" id="PTHR11560">
    <property type="entry name" value="39S RIBOSOMAL PROTEIN L10, MITOCHONDRIAL"/>
    <property type="match status" value="1"/>
</dbReference>
<dbReference type="InterPro" id="IPR043141">
    <property type="entry name" value="Ribosomal_uL10-like_sf"/>
</dbReference>
<evidence type="ECO:0000256" key="4">
    <source>
        <dbReference type="ARBA" id="ARBA00035202"/>
    </source>
</evidence>
<comment type="function">
    <text evidence="5">Forms part of the ribosomal stalk, playing a central role in the interaction of the ribosome with GTP-bound translation factors.</text>
</comment>
<dbReference type="InterPro" id="IPR001790">
    <property type="entry name" value="Ribosomal_uL10"/>
</dbReference>
<name>A0A1G2C717_9BACT</name>
<evidence type="ECO:0000313" key="7">
    <source>
        <dbReference type="Proteomes" id="UP000176349"/>
    </source>
</evidence>